<evidence type="ECO:0000256" key="5">
    <source>
        <dbReference type="ARBA" id="ARBA00036535"/>
    </source>
</evidence>
<evidence type="ECO:0000313" key="9">
    <source>
        <dbReference type="EMBL" id="PCK77067.1"/>
    </source>
</evidence>
<keyword evidence="6" id="KW-0694">RNA-binding</keyword>
<dbReference type="CDD" id="cd02870">
    <property type="entry name" value="PseudoU_synth_RsuA_like"/>
    <property type="match status" value="1"/>
</dbReference>
<comment type="similarity">
    <text evidence="2 7">Belongs to the pseudouridine synthase RsuA family.</text>
</comment>
<dbReference type="EMBL" id="NXDM01000057">
    <property type="protein sequence ID" value="PCK77067.1"/>
    <property type="molecule type" value="Genomic_DNA"/>
</dbReference>
<dbReference type="GO" id="GO:0003723">
    <property type="term" value="F:RNA binding"/>
    <property type="evidence" value="ECO:0007669"/>
    <property type="project" value="UniProtKB-KW"/>
</dbReference>
<dbReference type="PROSITE" id="PS50889">
    <property type="entry name" value="S4"/>
    <property type="match status" value="1"/>
</dbReference>
<dbReference type="CDD" id="cd00165">
    <property type="entry name" value="S4"/>
    <property type="match status" value="1"/>
</dbReference>
<dbReference type="SUPFAM" id="SSF55120">
    <property type="entry name" value="Pseudouridine synthase"/>
    <property type="match status" value="1"/>
</dbReference>
<comment type="catalytic activity">
    <reaction evidence="4">
        <text>uridine(35) in tRNA(Tyr) = pseudouridine(35) in tRNA(Tyr)</text>
        <dbReference type="Rhea" id="RHEA:60556"/>
        <dbReference type="Rhea" id="RHEA-COMP:15607"/>
        <dbReference type="Rhea" id="RHEA-COMP:15608"/>
        <dbReference type="ChEBI" id="CHEBI:65314"/>
        <dbReference type="ChEBI" id="CHEBI:65315"/>
    </reaction>
</comment>
<dbReference type="InterPro" id="IPR018496">
    <property type="entry name" value="PsdUridine_synth_RsuA/RluB_CS"/>
</dbReference>
<dbReference type="PANTHER" id="PTHR47683:SF2">
    <property type="entry name" value="RNA-BINDING S4 DOMAIN-CONTAINING PROTEIN"/>
    <property type="match status" value="1"/>
</dbReference>
<accession>A0A2A5KJA2</accession>
<dbReference type="NCBIfam" id="TIGR00093">
    <property type="entry name" value="pseudouridine synthase"/>
    <property type="match status" value="1"/>
</dbReference>
<dbReference type="InterPro" id="IPR050343">
    <property type="entry name" value="RsuA_PseudoU_synthase"/>
</dbReference>
<sequence>MRDRRPSHKKRERPKLTADAAGKRVTLPRALSKLGYCSRTQAERLIAEGRVSVDGRTVNDPSAWVDLVTAKIRVDGLVIAAEAKIYLMLNKPRGLVTTRHDPEGRPTVYDCLKDFEIPHLSPVGRLDKASEGLLLFTNDTEFAQILLDPITHVTKTYHVQIDRIMDDEAIAAMTSGIRHDGELLTATAVRRLRQGDRNSWIEVELDEGRNRQIRRMLEALGTECLRLVRVAIGGLELGELPKGAVRALTAAELQALHRSAGMERARRRTT</sequence>
<proteinExistence type="inferred from homology"/>
<comment type="catalytic activity">
    <reaction evidence="5">
        <text>uridine(2604) in 23S rRNA = pseudouridine(2604) in 23S rRNA</text>
        <dbReference type="Rhea" id="RHEA:38875"/>
        <dbReference type="Rhea" id="RHEA-COMP:10093"/>
        <dbReference type="Rhea" id="RHEA-COMP:10094"/>
        <dbReference type="ChEBI" id="CHEBI:65314"/>
        <dbReference type="ChEBI" id="CHEBI:65315"/>
        <dbReference type="EC" id="5.4.99.21"/>
    </reaction>
</comment>
<dbReference type="Gene3D" id="3.30.70.580">
    <property type="entry name" value="Pseudouridine synthase I, catalytic domain, N-terminal subdomain"/>
    <property type="match status" value="1"/>
</dbReference>
<reference evidence="9 10" key="1">
    <citation type="submission" date="2017-09" db="EMBL/GenBank/DDBJ databases">
        <title>Comparative genomics of rhizobia isolated from Phaseolus vulgaris in China.</title>
        <authorList>
            <person name="Tong W."/>
        </authorList>
    </citation>
    <scope>NUCLEOTIDE SEQUENCE [LARGE SCALE GENOMIC DNA]</scope>
    <source>
        <strain evidence="9 10">L101</strain>
    </source>
</reference>
<dbReference type="GO" id="GO:0160138">
    <property type="term" value="F:23S rRNA pseudouridine(2604) synthase activity"/>
    <property type="evidence" value="ECO:0007669"/>
    <property type="project" value="UniProtKB-EC"/>
</dbReference>
<dbReference type="RefSeq" id="WP_096765037.1">
    <property type="nucleotide sequence ID" value="NZ_CP104152.1"/>
</dbReference>
<keyword evidence="10" id="KW-1185">Reference proteome</keyword>
<keyword evidence="3 7" id="KW-0413">Isomerase</keyword>
<evidence type="ECO:0000256" key="4">
    <source>
        <dbReference type="ARBA" id="ARBA00036390"/>
    </source>
</evidence>
<evidence type="ECO:0000256" key="3">
    <source>
        <dbReference type="ARBA" id="ARBA00023235"/>
    </source>
</evidence>
<evidence type="ECO:0000256" key="2">
    <source>
        <dbReference type="ARBA" id="ARBA00008348"/>
    </source>
</evidence>
<evidence type="ECO:0000256" key="6">
    <source>
        <dbReference type="PROSITE-ProRule" id="PRU00182"/>
    </source>
</evidence>
<dbReference type="PANTHER" id="PTHR47683">
    <property type="entry name" value="PSEUDOURIDINE SYNTHASE FAMILY PROTEIN-RELATED"/>
    <property type="match status" value="1"/>
</dbReference>
<dbReference type="Pfam" id="PF01479">
    <property type="entry name" value="S4"/>
    <property type="match status" value="1"/>
</dbReference>
<dbReference type="InterPro" id="IPR006145">
    <property type="entry name" value="PsdUridine_synth_RsuA/RluA"/>
</dbReference>
<name>A0A2A5KJA2_9HYPH</name>
<dbReference type="SUPFAM" id="SSF55174">
    <property type="entry name" value="Alpha-L RNA-binding motif"/>
    <property type="match status" value="1"/>
</dbReference>
<dbReference type="InterPro" id="IPR020103">
    <property type="entry name" value="PsdUridine_synth_cat_dom_sf"/>
</dbReference>
<feature type="domain" description="RNA-binding S4" evidence="8">
    <location>
        <begin position="25"/>
        <end position="83"/>
    </location>
</feature>
<dbReference type="InterPro" id="IPR036986">
    <property type="entry name" value="S4_RNA-bd_sf"/>
</dbReference>
<evidence type="ECO:0000256" key="1">
    <source>
        <dbReference type="ARBA" id="ARBA00000073"/>
    </source>
</evidence>
<dbReference type="InterPro" id="IPR000748">
    <property type="entry name" value="PsdUridine_synth_RsuA/RluB/E/F"/>
</dbReference>
<dbReference type="GO" id="GO:0000455">
    <property type="term" value="P:enzyme-directed rRNA pseudouridine synthesis"/>
    <property type="evidence" value="ECO:0007669"/>
    <property type="project" value="UniProtKB-ARBA"/>
</dbReference>
<comment type="caution">
    <text evidence="9">The sequence shown here is derived from an EMBL/GenBank/DDBJ whole genome shotgun (WGS) entry which is preliminary data.</text>
</comment>
<comment type="catalytic activity">
    <reaction evidence="1">
        <text>a uridine in RNA = a pseudouridine in RNA</text>
        <dbReference type="Rhea" id="RHEA:48348"/>
        <dbReference type="Rhea" id="RHEA-COMP:12068"/>
        <dbReference type="Rhea" id="RHEA-COMP:12069"/>
        <dbReference type="ChEBI" id="CHEBI:65314"/>
        <dbReference type="ChEBI" id="CHEBI:65315"/>
    </reaction>
</comment>
<dbReference type="PROSITE" id="PS01149">
    <property type="entry name" value="PSI_RSU"/>
    <property type="match status" value="1"/>
</dbReference>
<evidence type="ECO:0000259" key="8">
    <source>
        <dbReference type="SMART" id="SM00363"/>
    </source>
</evidence>
<dbReference type="InterPro" id="IPR020094">
    <property type="entry name" value="TruA/RsuA/RluB/E/F_N"/>
</dbReference>
<protein>
    <recommendedName>
        <fullName evidence="7">Pseudouridine synthase</fullName>
        <ecNumber evidence="7">5.4.99.-</ecNumber>
    </recommendedName>
</protein>
<gene>
    <name evidence="9" type="ORF">CPT34_31965</name>
</gene>
<dbReference type="Proteomes" id="UP000218807">
    <property type="component" value="Unassembled WGS sequence"/>
</dbReference>
<dbReference type="Pfam" id="PF00849">
    <property type="entry name" value="PseudoU_synth_2"/>
    <property type="match status" value="1"/>
</dbReference>
<dbReference type="InterPro" id="IPR042092">
    <property type="entry name" value="PsdUridine_s_RsuA/RluB/E/F_cat"/>
</dbReference>
<dbReference type="AlphaFoldDB" id="A0A2A5KJA2"/>
<dbReference type="InterPro" id="IPR002942">
    <property type="entry name" value="S4_RNA-bd"/>
</dbReference>
<dbReference type="SMART" id="SM00363">
    <property type="entry name" value="S4"/>
    <property type="match status" value="1"/>
</dbReference>
<evidence type="ECO:0000256" key="7">
    <source>
        <dbReference type="RuleBase" id="RU003887"/>
    </source>
</evidence>
<evidence type="ECO:0000313" key="10">
    <source>
        <dbReference type="Proteomes" id="UP000218807"/>
    </source>
</evidence>
<organism evidence="9 10">
    <name type="scientific">Rhizobium sophoriradicis</name>
    <dbReference type="NCBI Taxonomy" id="1535245"/>
    <lineage>
        <taxon>Bacteria</taxon>
        <taxon>Pseudomonadati</taxon>
        <taxon>Pseudomonadota</taxon>
        <taxon>Alphaproteobacteria</taxon>
        <taxon>Hyphomicrobiales</taxon>
        <taxon>Rhizobiaceae</taxon>
        <taxon>Rhizobium/Agrobacterium group</taxon>
        <taxon>Rhizobium</taxon>
    </lineage>
</organism>
<dbReference type="Gene3D" id="3.10.290.10">
    <property type="entry name" value="RNA-binding S4 domain"/>
    <property type="match status" value="1"/>
</dbReference>
<dbReference type="EC" id="5.4.99.-" evidence="7"/>
<dbReference type="Gene3D" id="3.30.70.1560">
    <property type="entry name" value="Alpha-L RNA-binding motif"/>
    <property type="match status" value="1"/>
</dbReference>